<accession>A0ABP9LI37</accession>
<evidence type="ECO:0000313" key="3">
    <source>
        <dbReference type="Proteomes" id="UP001501083"/>
    </source>
</evidence>
<feature type="region of interest" description="Disordered" evidence="1">
    <location>
        <begin position="1"/>
        <end position="25"/>
    </location>
</feature>
<keyword evidence="3" id="KW-1185">Reference proteome</keyword>
<sequence>MCPPDDEDIVTLTPGSPPTANPDPFVVPMRRKFRLESARPFVVQFHDDSPDEDDPQRERRSRPRNGKHVVRMRARRRDGNYGYSIVMDGEGGDPAIIIRRQ</sequence>
<evidence type="ECO:0000256" key="1">
    <source>
        <dbReference type="SAM" id="MobiDB-lite"/>
    </source>
</evidence>
<evidence type="ECO:0000313" key="2">
    <source>
        <dbReference type="EMBL" id="GAA5076667.1"/>
    </source>
</evidence>
<feature type="region of interest" description="Disordered" evidence="1">
    <location>
        <begin position="41"/>
        <end position="69"/>
    </location>
</feature>
<dbReference type="EMBL" id="BAABKY010000002">
    <property type="protein sequence ID" value="GAA5076667.1"/>
    <property type="molecule type" value="Genomic_DNA"/>
</dbReference>
<proteinExistence type="predicted"/>
<protein>
    <submittedName>
        <fullName evidence="2">Uncharacterized protein</fullName>
    </submittedName>
</protein>
<feature type="compositionally biased region" description="Basic residues" evidence="1">
    <location>
        <begin position="59"/>
        <end position="69"/>
    </location>
</feature>
<dbReference type="Proteomes" id="UP001501083">
    <property type="component" value="Unassembled WGS sequence"/>
</dbReference>
<comment type="caution">
    <text evidence="2">The sequence shown here is derived from an EMBL/GenBank/DDBJ whole genome shotgun (WGS) entry which is preliminary data.</text>
</comment>
<reference evidence="3" key="1">
    <citation type="journal article" date="2019" name="Int. J. Syst. Evol. Microbiol.">
        <title>The Global Catalogue of Microorganisms (GCM) 10K type strain sequencing project: providing services to taxonomists for standard genome sequencing and annotation.</title>
        <authorList>
            <consortium name="The Broad Institute Genomics Platform"/>
            <consortium name="The Broad Institute Genome Sequencing Center for Infectious Disease"/>
            <person name="Wu L."/>
            <person name="Ma J."/>
        </authorList>
    </citation>
    <scope>NUCLEOTIDE SEQUENCE [LARGE SCALE GENOMIC DNA]</scope>
    <source>
        <strain evidence="3">JCM 19212</strain>
    </source>
</reference>
<gene>
    <name evidence="2" type="ORF">GCM10025759_21580</name>
</gene>
<name>A0ABP9LI37_9GAMM</name>
<organism evidence="2 3">
    <name type="scientific">Lysobacter panacisoli</name>
    <dbReference type="NCBI Taxonomy" id="1255263"/>
    <lineage>
        <taxon>Bacteria</taxon>
        <taxon>Pseudomonadati</taxon>
        <taxon>Pseudomonadota</taxon>
        <taxon>Gammaproteobacteria</taxon>
        <taxon>Lysobacterales</taxon>
        <taxon>Lysobacteraceae</taxon>
        <taxon>Lysobacter</taxon>
    </lineage>
</organism>
<dbReference type="RefSeq" id="WP_158985314.1">
    <property type="nucleotide sequence ID" value="NZ_BAABKY010000002.1"/>
</dbReference>